<gene>
    <name evidence="12" type="ORF">SAMN05443638_10175</name>
</gene>
<evidence type="ECO:0000259" key="10">
    <source>
        <dbReference type="PROSITE" id="PS50110"/>
    </source>
</evidence>
<evidence type="ECO:0000256" key="3">
    <source>
        <dbReference type="ARBA" id="ARBA00023012"/>
    </source>
</evidence>
<evidence type="ECO:0000313" key="13">
    <source>
        <dbReference type="Proteomes" id="UP000184035"/>
    </source>
</evidence>
<evidence type="ECO:0000259" key="11">
    <source>
        <dbReference type="PROSITE" id="PS51755"/>
    </source>
</evidence>
<name>A0A1M4SLA6_9CLOT</name>
<dbReference type="GO" id="GO:0006355">
    <property type="term" value="P:regulation of DNA-templated transcription"/>
    <property type="evidence" value="ECO:0007669"/>
    <property type="project" value="InterPro"/>
</dbReference>
<sequence>MKEKILIVDDDLEILDLLYDTFTDEDYLVYKASCGDEALEKLKVSPDIMLLDVMMPEKDGFTFCKEIRDIISCPIIFLTAKVEEKDIIKGLALGGDDYITKPFSIKEIRARVKAHLRRDKRVSLEDKSYMIFDNLKINLNSRQILYFDEAISLTRKEFDIIELLALNEGQVFSRERMYENIWGYDAEGDSSTVAEHIKKIRAKFQNVNRDFHYIETIWGIGYKWNKDLKKENRNV</sequence>
<dbReference type="Pfam" id="PF00072">
    <property type="entry name" value="Response_reg"/>
    <property type="match status" value="1"/>
</dbReference>
<dbReference type="EMBL" id="FQVM01000001">
    <property type="protein sequence ID" value="SHE32959.1"/>
    <property type="molecule type" value="Genomic_DNA"/>
</dbReference>
<evidence type="ECO:0000256" key="5">
    <source>
        <dbReference type="ARBA" id="ARBA00023125"/>
    </source>
</evidence>
<keyword evidence="2 8" id="KW-0597">Phosphoprotein</keyword>
<dbReference type="Proteomes" id="UP000184035">
    <property type="component" value="Unassembled WGS sequence"/>
</dbReference>
<dbReference type="GO" id="GO:0032993">
    <property type="term" value="C:protein-DNA complex"/>
    <property type="evidence" value="ECO:0007669"/>
    <property type="project" value="TreeGrafter"/>
</dbReference>
<keyword evidence="6" id="KW-0804">Transcription</keyword>
<dbReference type="OrthoDB" id="9790442at2"/>
<keyword evidence="4" id="KW-0805">Transcription regulation</keyword>
<evidence type="ECO:0000256" key="9">
    <source>
        <dbReference type="PROSITE-ProRule" id="PRU01091"/>
    </source>
</evidence>
<evidence type="ECO:0000256" key="1">
    <source>
        <dbReference type="ARBA" id="ARBA00018672"/>
    </source>
</evidence>
<keyword evidence="3" id="KW-0902">Two-component regulatory system</keyword>
<dbReference type="InterPro" id="IPR011006">
    <property type="entry name" value="CheY-like_superfamily"/>
</dbReference>
<dbReference type="PROSITE" id="PS50110">
    <property type="entry name" value="RESPONSE_REGULATORY"/>
    <property type="match status" value="1"/>
</dbReference>
<dbReference type="FunFam" id="1.10.10.10:FF:000018">
    <property type="entry name" value="DNA-binding response regulator ResD"/>
    <property type="match status" value="1"/>
</dbReference>
<dbReference type="InterPro" id="IPR001867">
    <property type="entry name" value="OmpR/PhoB-type_DNA-bd"/>
</dbReference>
<dbReference type="Gene3D" id="6.10.250.690">
    <property type="match status" value="1"/>
</dbReference>
<keyword evidence="5 9" id="KW-0238">DNA-binding</keyword>
<dbReference type="PANTHER" id="PTHR48111">
    <property type="entry name" value="REGULATOR OF RPOS"/>
    <property type="match status" value="1"/>
</dbReference>
<dbReference type="SMART" id="SM00862">
    <property type="entry name" value="Trans_reg_C"/>
    <property type="match status" value="1"/>
</dbReference>
<feature type="modified residue" description="4-aspartylphosphate" evidence="8">
    <location>
        <position position="52"/>
    </location>
</feature>
<dbReference type="AlphaFoldDB" id="A0A1M4SLA6"/>
<dbReference type="InterPro" id="IPR039420">
    <property type="entry name" value="WalR-like"/>
</dbReference>
<feature type="domain" description="OmpR/PhoB-type" evidence="11">
    <location>
        <begin position="127"/>
        <end position="226"/>
    </location>
</feature>
<dbReference type="SUPFAM" id="SSF52172">
    <property type="entry name" value="CheY-like"/>
    <property type="match status" value="1"/>
</dbReference>
<keyword evidence="13" id="KW-1185">Reference proteome</keyword>
<dbReference type="RefSeq" id="WP_072892241.1">
    <property type="nucleotide sequence ID" value="NZ_FQVM01000001.1"/>
</dbReference>
<protein>
    <recommendedName>
        <fullName evidence="1">Stage 0 sporulation protein A homolog</fullName>
    </recommendedName>
</protein>
<evidence type="ECO:0000256" key="8">
    <source>
        <dbReference type="PROSITE-ProRule" id="PRU00169"/>
    </source>
</evidence>
<feature type="domain" description="Response regulatory" evidence="10">
    <location>
        <begin position="4"/>
        <end position="116"/>
    </location>
</feature>
<evidence type="ECO:0000313" key="12">
    <source>
        <dbReference type="EMBL" id="SHE32959.1"/>
    </source>
</evidence>
<reference evidence="12 13" key="1">
    <citation type="submission" date="2016-11" db="EMBL/GenBank/DDBJ databases">
        <authorList>
            <person name="Jaros S."/>
            <person name="Januszkiewicz K."/>
            <person name="Wedrychowicz H."/>
        </authorList>
    </citation>
    <scope>NUCLEOTIDE SEQUENCE [LARGE SCALE GENOMIC DNA]</scope>
    <source>
        <strain evidence="12 13">DSM 2631</strain>
    </source>
</reference>
<dbReference type="SMART" id="SM00448">
    <property type="entry name" value="REC"/>
    <property type="match status" value="1"/>
</dbReference>
<dbReference type="GO" id="GO:0000156">
    <property type="term" value="F:phosphorelay response regulator activity"/>
    <property type="evidence" value="ECO:0007669"/>
    <property type="project" value="TreeGrafter"/>
</dbReference>
<evidence type="ECO:0000256" key="2">
    <source>
        <dbReference type="ARBA" id="ARBA00022553"/>
    </source>
</evidence>
<dbReference type="Gene3D" id="1.10.10.10">
    <property type="entry name" value="Winged helix-like DNA-binding domain superfamily/Winged helix DNA-binding domain"/>
    <property type="match status" value="1"/>
</dbReference>
<evidence type="ECO:0000256" key="4">
    <source>
        <dbReference type="ARBA" id="ARBA00023015"/>
    </source>
</evidence>
<dbReference type="InterPro" id="IPR036388">
    <property type="entry name" value="WH-like_DNA-bd_sf"/>
</dbReference>
<dbReference type="InterPro" id="IPR001789">
    <property type="entry name" value="Sig_transdc_resp-reg_receiver"/>
</dbReference>
<dbReference type="PANTHER" id="PTHR48111:SF2">
    <property type="entry name" value="RESPONSE REGULATOR SAER"/>
    <property type="match status" value="1"/>
</dbReference>
<evidence type="ECO:0000256" key="7">
    <source>
        <dbReference type="ARBA" id="ARBA00024867"/>
    </source>
</evidence>
<evidence type="ECO:0000256" key="6">
    <source>
        <dbReference type="ARBA" id="ARBA00023163"/>
    </source>
</evidence>
<dbReference type="CDD" id="cd00383">
    <property type="entry name" value="trans_reg_C"/>
    <property type="match status" value="1"/>
</dbReference>
<feature type="DNA-binding region" description="OmpR/PhoB-type" evidence="9">
    <location>
        <begin position="127"/>
        <end position="226"/>
    </location>
</feature>
<dbReference type="Pfam" id="PF00486">
    <property type="entry name" value="Trans_reg_C"/>
    <property type="match status" value="1"/>
</dbReference>
<dbReference type="Gene3D" id="3.40.50.2300">
    <property type="match status" value="1"/>
</dbReference>
<dbReference type="STRING" id="1533.SAMN05443638_10175"/>
<comment type="function">
    <text evidence="7">May play the central regulatory role in sporulation. It may be an element of the effector pathway responsible for the activation of sporulation genes in response to nutritional stress. Spo0A may act in concert with spo0H (a sigma factor) to control the expression of some genes that are critical to the sporulation process.</text>
</comment>
<organism evidence="12 13">
    <name type="scientific">Clostridium fallax</name>
    <dbReference type="NCBI Taxonomy" id="1533"/>
    <lineage>
        <taxon>Bacteria</taxon>
        <taxon>Bacillati</taxon>
        <taxon>Bacillota</taxon>
        <taxon>Clostridia</taxon>
        <taxon>Eubacteriales</taxon>
        <taxon>Clostridiaceae</taxon>
        <taxon>Clostridium</taxon>
    </lineage>
</organism>
<accession>A0A1M4SLA6</accession>
<dbReference type="GO" id="GO:0000976">
    <property type="term" value="F:transcription cis-regulatory region binding"/>
    <property type="evidence" value="ECO:0007669"/>
    <property type="project" value="TreeGrafter"/>
</dbReference>
<dbReference type="PROSITE" id="PS51755">
    <property type="entry name" value="OMPR_PHOB"/>
    <property type="match status" value="1"/>
</dbReference>
<dbReference type="GO" id="GO:0005829">
    <property type="term" value="C:cytosol"/>
    <property type="evidence" value="ECO:0007669"/>
    <property type="project" value="TreeGrafter"/>
</dbReference>
<proteinExistence type="predicted"/>